<dbReference type="Pfam" id="PF19040">
    <property type="entry name" value="SGNH"/>
    <property type="match status" value="1"/>
</dbReference>
<reference evidence="4 5" key="1">
    <citation type="journal article" date="2014" name="Int. J. Syst. Evol. Microbiol.">
        <title>Nocardioides zeae sp. nov., isolated from the stem of Zea mays.</title>
        <authorList>
            <person name="Glaeser S.P."/>
            <person name="McInroy J.A."/>
            <person name="Busse H.J."/>
            <person name="Kampfer P."/>
        </authorList>
    </citation>
    <scope>NUCLEOTIDE SEQUENCE [LARGE SCALE GENOMIC DNA]</scope>
    <source>
        <strain evidence="4 5">JCM 30728</strain>
    </source>
</reference>
<evidence type="ECO:0000313" key="5">
    <source>
        <dbReference type="Proteomes" id="UP000468687"/>
    </source>
</evidence>
<keyword evidence="1" id="KW-0472">Membrane</keyword>
<keyword evidence="1" id="KW-1133">Transmembrane helix</keyword>
<comment type="caution">
    <text evidence="4">The sequence shown here is derived from an EMBL/GenBank/DDBJ whole genome shotgun (WGS) entry which is preliminary data.</text>
</comment>
<feature type="domain" description="Acyltransferase 3" evidence="2">
    <location>
        <begin position="18"/>
        <end position="344"/>
    </location>
</feature>
<dbReference type="Proteomes" id="UP000468687">
    <property type="component" value="Unassembled WGS sequence"/>
</dbReference>
<keyword evidence="4" id="KW-0012">Acyltransferase</keyword>
<accession>A0A6P0HNW0</accession>
<dbReference type="GO" id="GO:0016020">
    <property type="term" value="C:membrane"/>
    <property type="evidence" value="ECO:0007669"/>
    <property type="project" value="TreeGrafter"/>
</dbReference>
<proteinExistence type="predicted"/>
<dbReference type="InterPro" id="IPR050879">
    <property type="entry name" value="Acyltransferase_3"/>
</dbReference>
<dbReference type="PANTHER" id="PTHR23028:SF53">
    <property type="entry name" value="ACYL_TRANSF_3 DOMAIN-CONTAINING PROTEIN"/>
    <property type="match status" value="1"/>
</dbReference>
<evidence type="ECO:0000259" key="3">
    <source>
        <dbReference type="Pfam" id="PF19040"/>
    </source>
</evidence>
<dbReference type="GO" id="GO:0009103">
    <property type="term" value="P:lipopolysaccharide biosynthetic process"/>
    <property type="evidence" value="ECO:0007669"/>
    <property type="project" value="TreeGrafter"/>
</dbReference>
<feature type="transmembrane region" description="Helical" evidence="1">
    <location>
        <begin position="369"/>
        <end position="391"/>
    </location>
</feature>
<feature type="transmembrane region" description="Helical" evidence="1">
    <location>
        <begin position="154"/>
        <end position="170"/>
    </location>
</feature>
<gene>
    <name evidence="4" type="ORF">G3T38_17125</name>
</gene>
<feature type="transmembrane region" description="Helical" evidence="1">
    <location>
        <begin position="328"/>
        <end position="348"/>
    </location>
</feature>
<dbReference type="InterPro" id="IPR002656">
    <property type="entry name" value="Acyl_transf_3_dom"/>
</dbReference>
<dbReference type="GO" id="GO:0016747">
    <property type="term" value="F:acyltransferase activity, transferring groups other than amino-acyl groups"/>
    <property type="evidence" value="ECO:0007669"/>
    <property type="project" value="InterPro"/>
</dbReference>
<feature type="transmembrane region" description="Helical" evidence="1">
    <location>
        <begin position="203"/>
        <end position="224"/>
    </location>
</feature>
<dbReference type="EMBL" id="JAAGXA010000013">
    <property type="protein sequence ID" value="NEN79990.1"/>
    <property type="molecule type" value="Genomic_DNA"/>
</dbReference>
<feature type="transmembrane region" description="Helical" evidence="1">
    <location>
        <begin position="83"/>
        <end position="103"/>
    </location>
</feature>
<feature type="transmembrane region" description="Helical" evidence="1">
    <location>
        <begin position="42"/>
        <end position="62"/>
    </location>
</feature>
<organism evidence="4 5">
    <name type="scientific">Nocardioides zeae</name>
    <dbReference type="NCBI Taxonomy" id="1457234"/>
    <lineage>
        <taxon>Bacteria</taxon>
        <taxon>Bacillati</taxon>
        <taxon>Actinomycetota</taxon>
        <taxon>Actinomycetes</taxon>
        <taxon>Propionibacteriales</taxon>
        <taxon>Nocardioidaceae</taxon>
        <taxon>Nocardioides</taxon>
    </lineage>
</organism>
<name>A0A6P0HNW0_9ACTN</name>
<keyword evidence="1" id="KW-0812">Transmembrane</keyword>
<dbReference type="PANTHER" id="PTHR23028">
    <property type="entry name" value="ACETYLTRANSFERASE"/>
    <property type="match status" value="1"/>
</dbReference>
<feature type="transmembrane region" description="Helical" evidence="1">
    <location>
        <begin position="236"/>
        <end position="253"/>
    </location>
</feature>
<feature type="transmembrane region" description="Helical" evidence="1">
    <location>
        <begin position="20"/>
        <end position="36"/>
    </location>
</feature>
<keyword evidence="5" id="KW-1185">Reference proteome</keyword>
<protein>
    <submittedName>
        <fullName evidence="4">Acyltransferase</fullName>
    </submittedName>
</protein>
<evidence type="ECO:0000256" key="1">
    <source>
        <dbReference type="SAM" id="Phobius"/>
    </source>
</evidence>
<feature type="transmembrane region" description="Helical" evidence="1">
    <location>
        <begin position="289"/>
        <end position="308"/>
    </location>
</feature>
<evidence type="ECO:0000259" key="2">
    <source>
        <dbReference type="Pfam" id="PF01757"/>
    </source>
</evidence>
<feature type="transmembrane region" description="Helical" evidence="1">
    <location>
        <begin position="177"/>
        <end position="197"/>
    </location>
</feature>
<dbReference type="InterPro" id="IPR043968">
    <property type="entry name" value="SGNH"/>
</dbReference>
<feature type="transmembrane region" description="Helical" evidence="1">
    <location>
        <begin position="259"/>
        <end position="277"/>
    </location>
</feature>
<dbReference type="SUPFAM" id="SSF52266">
    <property type="entry name" value="SGNH hydrolase"/>
    <property type="match status" value="1"/>
</dbReference>
<dbReference type="AlphaFoldDB" id="A0A6P0HNW0"/>
<evidence type="ECO:0000313" key="4">
    <source>
        <dbReference type="EMBL" id="NEN79990.1"/>
    </source>
</evidence>
<dbReference type="Pfam" id="PF01757">
    <property type="entry name" value="Acyl_transf_3"/>
    <property type="match status" value="1"/>
</dbReference>
<sequence length="682" mass="72922">MGCTLVTEVTKQAYRGDVQGLRAIAVGLVVLYHAGLPWLSGGYVGVDVFFVISGFLITNHLLSELTRTGRVQFAAFYARRARRILPASVVVLLLTLVASVLWLPRLQWRATFEQALATALYVPNLLFAKTGTDYLADSTPSVYQHYWSLGIEEQFYLIWPVLLVGSYIVVRRSQARTALVTVLLVVSSLLACVLLTGSSQPDAFFLLPTRAWELGAGALLALAAAQLLRVPQVLRVAGAWAGLALVAGAAVLYDSDVTFPGYAATVPVVGTALLIAFGDTEGPGPRRLLSLRPMVFIGTISYSLYLVHWPILTIPKQAGDYPGELSPLLAAVLVLASVVASWFLFNVVERPAQNASFLRRTSAGRSLGAAAALTVVAASTAAVAFVLFHFVPLHSDRTAAERPLVREPEFTDYVPANLEPSLEGAADDNPAIYATDCHAGFAETDPVGCVYGRESAPIEVTLFGDSHAAQWFPALEVAAATGRIRLTVHTKSSCPSVDIVKMRDGNRYTQCETWRDAVIRANASDPADLVVVANYARSDGFDRVADLPREWEDGLESSLERLEAAGSRALVIADTPEFPGVPAVCLSANLDDANACAVGRDDAVEDELQAAEESAAAAADAEFVDLTDWLCDSDTCGPIIGDRLVYRDSNHVTAEMSEALASPLLEAIEEAVEASGSPDGSP</sequence>
<feature type="domain" description="SGNH" evidence="3">
    <location>
        <begin position="437"/>
        <end position="663"/>
    </location>
</feature>
<keyword evidence="4" id="KW-0808">Transferase</keyword>